<sequence>MHNAVNEALADIRVEPAGNLLGRPATGMTPAPWPDALEQLEATGRSVIPRSIPTQPTREVLTFPLQGTFGFLLDAAARFLQSGSLEDAERTAHEARTVKALTVAPPLRHHRPEAPPSGATTAELLDHRITVEGNGFLAMSAAELTAALSPGRKVRGLMPATPPSDPTAYVVMWNRISAPGIILAGLNEAHTDGEHGAALLQSHLATAAQALAPGETRHERR</sequence>
<gene>
    <name evidence="1" type="ORF">P3H78_32765</name>
</gene>
<reference evidence="1 2" key="1">
    <citation type="submission" date="2023-03" db="EMBL/GenBank/DDBJ databases">
        <title>Draft genome sequence of Streptomyces sp. K1PA1 isolated from peat swamp forest in Thailand.</title>
        <authorList>
            <person name="Klaysubun C."/>
            <person name="Duangmal K."/>
        </authorList>
    </citation>
    <scope>NUCLEOTIDE SEQUENCE [LARGE SCALE GENOMIC DNA]</scope>
    <source>
        <strain evidence="1 2">K1PA1</strain>
    </source>
</reference>
<organism evidence="1 2">
    <name type="scientific">Streptomyces tropicalis</name>
    <dbReference type="NCBI Taxonomy" id="3034234"/>
    <lineage>
        <taxon>Bacteria</taxon>
        <taxon>Bacillati</taxon>
        <taxon>Actinomycetota</taxon>
        <taxon>Actinomycetes</taxon>
        <taxon>Kitasatosporales</taxon>
        <taxon>Streptomycetaceae</taxon>
        <taxon>Streptomyces</taxon>
    </lineage>
</organism>
<protein>
    <submittedName>
        <fullName evidence="1">Uncharacterized protein</fullName>
    </submittedName>
</protein>
<proteinExistence type="predicted"/>
<dbReference type="RefSeq" id="WP_276112824.1">
    <property type="nucleotide sequence ID" value="NZ_JARJBB010000064.1"/>
</dbReference>
<evidence type="ECO:0000313" key="2">
    <source>
        <dbReference type="Proteomes" id="UP001221150"/>
    </source>
</evidence>
<keyword evidence="2" id="KW-1185">Reference proteome</keyword>
<dbReference type="Proteomes" id="UP001221150">
    <property type="component" value="Unassembled WGS sequence"/>
</dbReference>
<accession>A0ABT6AF62</accession>
<dbReference type="EMBL" id="JARJBB010000064">
    <property type="protein sequence ID" value="MDF3303295.1"/>
    <property type="molecule type" value="Genomic_DNA"/>
</dbReference>
<name>A0ABT6AF62_9ACTN</name>
<comment type="caution">
    <text evidence="1">The sequence shown here is derived from an EMBL/GenBank/DDBJ whole genome shotgun (WGS) entry which is preliminary data.</text>
</comment>
<evidence type="ECO:0000313" key="1">
    <source>
        <dbReference type="EMBL" id="MDF3303295.1"/>
    </source>
</evidence>